<protein>
    <submittedName>
        <fullName evidence="1">Uncharacterized protein</fullName>
    </submittedName>
</protein>
<accession>A0A1J5PSC4</accession>
<name>A0A1J5PSC4_9ZZZZ</name>
<organism evidence="1">
    <name type="scientific">mine drainage metagenome</name>
    <dbReference type="NCBI Taxonomy" id="410659"/>
    <lineage>
        <taxon>unclassified sequences</taxon>
        <taxon>metagenomes</taxon>
        <taxon>ecological metagenomes</taxon>
    </lineage>
</organism>
<sequence>MHHVAVDVVDFVDHALHVPLRLQREGHVLGRDAVDHVFGLVDGAHDIAHVGADFIAEFGGALGELAHFVGDDGEASPGFTGTRRFDGGIERQQVGLAGDAFDLVEDLLDLAELQVDLVHLVD</sequence>
<comment type="caution">
    <text evidence="1">The sequence shown here is derived from an EMBL/GenBank/DDBJ whole genome shotgun (WGS) entry which is preliminary data.</text>
</comment>
<evidence type="ECO:0000313" key="1">
    <source>
        <dbReference type="EMBL" id="OIQ74034.1"/>
    </source>
</evidence>
<dbReference type="EMBL" id="MLJW01002647">
    <property type="protein sequence ID" value="OIQ74034.1"/>
    <property type="molecule type" value="Genomic_DNA"/>
</dbReference>
<dbReference type="AlphaFoldDB" id="A0A1J5PSC4"/>
<proteinExistence type="predicted"/>
<gene>
    <name evidence="1" type="ORF">GALL_443210</name>
</gene>
<reference evidence="1" key="1">
    <citation type="submission" date="2016-10" db="EMBL/GenBank/DDBJ databases">
        <title>Sequence of Gallionella enrichment culture.</title>
        <authorList>
            <person name="Poehlein A."/>
            <person name="Muehling M."/>
            <person name="Daniel R."/>
        </authorList>
    </citation>
    <scope>NUCLEOTIDE SEQUENCE</scope>
</reference>